<proteinExistence type="predicted"/>
<dbReference type="EMBL" id="QLYR01000006">
    <property type="protein sequence ID" value="RAQ28280.1"/>
    <property type="molecule type" value="Genomic_DNA"/>
</dbReference>
<name>A0A328UF65_9FIRM</name>
<gene>
    <name evidence="1" type="ORF">DPQ25_09770</name>
</gene>
<evidence type="ECO:0000313" key="1">
    <source>
        <dbReference type="EMBL" id="RAQ28280.1"/>
    </source>
</evidence>
<keyword evidence="2" id="KW-1185">Reference proteome</keyword>
<reference evidence="1 2" key="1">
    <citation type="submission" date="2018-06" db="EMBL/GenBank/DDBJ databases">
        <title>Noncontiguous genome sequence of Ruminococcaceae bacterium ASD2818.</title>
        <authorList>
            <person name="Chaplin A.V."/>
            <person name="Sokolova S.R."/>
            <person name="Kochetkova T.O."/>
            <person name="Goltsov A.Y."/>
            <person name="Trofimov D.Y."/>
            <person name="Efimov B.A."/>
        </authorList>
    </citation>
    <scope>NUCLEOTIDE SEQUENCE [LARGE SCALE GENOMIC DNA]</scope>
    <source>
        <strain evidence="1 2">ASD2818</strain>
    </source>
</reference>
<dbReference type="AlphaFoldDB" id="A0A328UF65"/>
<dbReference type="Proteomes" id="UP000249377">
    <property type="component" value="Unassembled WGS sequence"/>
</dbReference>
<protein>
    <submittedName>
        <fullName evidence="1">Uncharacterized protein</fullName>
    </submittedName>
</protein>
<evidence type="ECO:0000313" key="2">
    <source>
        <dbReference type="Proteomes" id="UP000249377"/>
    </source>
</evidence>
<comment type="caution">
    <text evidence="1">The sequence shown here is derived from an EMBL/GenBank/DDBJ whole genome shotgun (WGS) entry which is preliminary data.</text>
</comment>
<accession>A0A328UF65</accession>
<sequence length="68" mass="7466">MLAPAEPVPPPCFYFQKFIFLALTFPAPPAYNLITSIPPGARGPRQYIDATVGFIFLKGGTTAWRILP</sequence>
<organism evidence="1 2">
    <name type="scientific">Hydrogeniiclostridium mannosilyticum</name>
    <dbReference type="NCBI Taxonomy" id="2764322"/>
    <lineage>
        <taxon>Bacteria</taxon>
        <taxon>Bacillati</taxon>
        <taxon>Bacillota</taxon>
        <taxon>Clostridia</taxon>
        <taxon>Eubacteriales</taxon>
        <taxon>Acutalibacteraceae</taxon>
        <taxon>Hydrogeniiclostridium</taxon>
    </lineage>
</organism>